<sequence>MFSQVTSWIQPMGTVKKQPQFFHLKSTRLSQPTKPPSLKKIAEPTVSHWKTDSCPQTTTIQKEKKCGFFSVLPYVKQLRFFVESGGKFEVGDTLRVVFLAKDKQGNIATNVGDFFQASIINMKTKSGAVGIIKDHQNGTYTATFQLLWSGEVNIIVKLIHPRQAIDVIERTACEHPFDKLMFLKRYIIGAAKIDTKCNVDPAVLNSHTPVCNYSDPHAGGWWYCEKAANISCDTPGYHCRLSTHQIKLLRKDEKKLFGRGMNGVKRAIAGSPSKVNVEKGLDPLINRPRCTPGLPTPPISGFYAGGVWNSLICHNRHFSNQSEWRTCLKGKTLHFMGDSTIRQWYEQLVELLNLSESSLPDATHQTGPLLARDTTNNITIKYRAHGTPRRCNWAPVSNLQYVSNLIDRIKWGPNDVVGISVWAHFTSYPVDMYRERMEAIRAAIQRLHQRSPQTLVVIKSANTRMGDELIAGDWLAYQLDLVMREMFQGMNVVLVDAWEMTTAQQWHGDAVHPAGDIVIQELEFLCSFL</sequence>
<dbReference type="GeneID" id="109475168"/>
<dbReference type="PANTHER" id="PTHR16165">
    <property type="entry name" value="NXPE FAMILY MEMBER"/>
    <property type="match status" value="1"/>
</dbReference>
<dbReference type="Pfam" id="PF24536">
    <property type="entry name" value="NXPE4_C"/>
    <property type="match status" value="1"/>
</dbReference>
<dbReference type="Pfam" id="PF06312">
    <property type="entry name" value="Neurexophilin"/>
    <property type="match status" value="1"/>
</dbReference>
<evidence type="ECO:0000313" key="2">
    <source>
        <dbReference type="Proteomes" id="UP000515135"/>
    </source>
</evidence>
<dbReference type="Gene3D" id="2.60.40.10">
    <property type="entry name" value="Immunoglobulins"/>
    <property type="match status" value="1"/>
</dbReference>
<gene>
    <name evidence="3" type="primary">LOC109475168</name>
</gene>
<dbReference type="InterPro" id="IPR026845">
    <property type="entry name" value="NXPH/NXPE"/>
</dbReference>
<dbReference type="SUPFAM" id="SSF52266">
    <property type="entry name" value="SGNH hydrolase"/>
    <property type="match status" value="1"/>
</dbReference>
<name>A0A6P4ZBJ4_BRABE</name>
<dbReference type="KEGG" id="bbel:109475168"/>
<keyword evidence="2" id="KW-1185">Reference proteome</keyword>
<protein>
    <submittedName>
        <fullName evidence="3">NXPE family member 3-like</fullName>
    </submittedName>
</protein>
<dbReference type="OrthoDB" id="5950832at2759"/>
<organism evidence="2 3">
    <name type="scientific">Branchiostoma belcheri</name>
    <name type="common">Amphioxus</name>
    <dbReference type="NCBI Taxonomy" id="7741"/>
    <lineage>
        <taxon>Eukaryota</taxon>
        <taxon>Metazoa</taxon>
        <taxon>Chordata</taxon>
        <taxon>Cephalochordata</taxon>
        <taxon>Leptocardii</taxon>
        <taxon>Amphioxiformes</taxon>
        <taxon>Branchiostomatidae</taxon>
        <taxon>Branchiostoma</taxon>
    </lineage>
</organism>
<dbReference type="InterPro" id="IPR013783">
    <property type="entry name" value="Ig-like_fold"/>
</dbReference>
<reference evidence="3" key="1">
    <citation type="submission" date="2025-08" db="UniProtKB">
        <authorList>
            <consortium name="RefSeq"/>
        </authorList>
    </citation>
    <scope>IDENTIFICATION</scope>
    <source>
        <tissue evidence="3">Gonad</tissue>
    </source>
</reference>
<dbReference type="RefSeq" id="XP_019631259.1">
    <property type="nucleotide sequence ID" value="XM_019775700.1"/>
</dbReference>
<dbReference type="InterPro" id="IPR057106">
    <property type="entry name" value="NXPE4_C"/>
</dbReference>
<dbReference type="Proteomes" id="UP000515135">
    <property type="component" value="Unplaced"/>
</dbReference>
<dbReference type="AlphaFoldDB" id="A0A6P4ZBJ4"/>
<evidence type="ECO:0000313" key="3">
    <source>
        <dbReference type="RefSeq" id="XP_019631259.1"/>
    </source>
</evidence>
<dbReference type="PANTHER" id="PTHR16165:SF5">
    <property type="entry name" value="NXPE FAMILY MEMBER 3"/>
    <property type="match status" value="1"/>
</dbReference>
<accession>A0A6P4ZBJ4</accession>
<proteinExistence type="predicted"/>
<feature type="domain" description="NXPE C-terminal" evidence="1">
    <location>
        <begin position="308"/>
        <end position="529"/>
    </location>
</feature>
<evidence type="ECO:0000259" key="1">
    <source>
        <dbReference type="Pfam" id="PF24536"/>
    </source>
</evidence>